<dbReference type="GO" id="GO:0006511">
    <property type="term" value="P:ubiquitin-dependent protein catabolic process"/>
    <property type="evidence" value="ECO:0007669"/>
    <property type="project" value="InterPro"/>
</dbReference>
<dbReference type="Pfam" id="PF00888">
    <property type="entry name" value="Cullin"/>
    <property type="match status" value="1"/>
</dbReference>
<dbReference type="PROSITE" id="PS50069">
    <property type="entry name" value="CULLIN_2"/>
    <property type="match status" value="1"/>
</dbReference>
<dbReference type="Gene3D" id="3.30.230.130">
    <property type="entry name" value="Cullin, Chain C, Domain 2"/>
    <property type="match status" value="1"/>
</dbReference>
<gene>
    <name evidence="5" type="ORF">MKW98_026030</name>
</gene>
<dbReference type="Pfam" id="PF10557">
    <property type="entry name" value="Cullin_Nedd8"/>
    <property type="match status" value="1"/>
</dbReference>
<dbReference type="Gene3D" id="1.20.1310.10">
    <property type="entry name" value="Cullin Repeats"/>
    <property type="match status" value="4"/>
</dbReference>
<protein>
    <recommendedName>
        <fullName evidence="4">Cullin family profile domain-containing protein</fullName>
    </recommendedName>
</protein>
<keyword evidence="6" id="KW-1185">Reference proteome</keyword>
<dbReference type="PANTHER" id="PTHR11932">
    <property type="entry name" value="CULLIN"/>
    <property type="match status" value="1"/>
</dbReference>
<dbReference type="InterPro" id="IPR001373">
    <property type="entry name" value="Cullin_N"/>
</dbReference>
<dbReference type="InterPro" id="IPR016159">
    <property type="entry name" value="Cullin_repeat-like_dom_sf"/>
</dbReference>
<dbReference type="Proteomes" id="UP001202328">
    <property type="component" value="Unassembled WGS sequence"/>
</dbReference>
<reference evidence="5" key="1">
    <citation type="submission" date="2022-04" db="EMBL/GenBank/DDBJ databases">
        <title>A functionally conserved STORR gene fusion in Papaver species that diverged 16.8 million years ago.</title>
        <authorList>
            <person name="Catania T."/>
        </authorList>
    </citation>
    <scope>NUCLEOTIDE SEQUENCE</scope>
    <source>
        <strain evidence="5">S-188037</strain>
    </source>
</reference>
<comment type="caution">
    <text evidence="5">The sequence shown here is derived from an EMBL/GenBank/DDBJ whole genome shotgun (WGS) entry which is preliminary data.</text>
</comment>
<evidence type="ECO:0000313" key="5">
    <source>
        <dbReference type="EMBL" id="KAI3842240.1"/>
    </source>
</evidence>
<evidence type="ECO:0000256" key="3">
    <source>
        <dbReference type="RuleBase" id="RU003829"/>
    </source>
</evidence>
<dbReference type="FunFam" id="1.10.10.10:FF:000503">
    <property type="entry name" value="Cullin-1"/>
    <property type="match status" value="1"/>
</dbReference>
<dbReference type="EMBL" id="JAJJMB010017069">
    <property type="protein sequence ID" value="KAI3842240.1"/>
    <property type="molecule type" value="Genomic_DNA"/>
</dbReference>
<name>A0AAD4RYC1_9MAGN</name>
<dbReference type="InterPro" id="IPR036390">
    <property type="entry name" value="WH_DNA-bd_sf"/>
</dbReference>
<sequence length="620" mass="72521">MAEPNKIIMLDEGWSTINQGITKLINILEKIPGESQFDSNKIHERYEETFENYLRSRFLPAIHEKHGVFMMREFVERWSRHNVMVRWLSRFFYYLDRYYIARGSLPKLEDTGINCFHIIVHESLKVQVTNVVITLINRERDGDEIDRTMLKNALENFDGGLDCYVDDFETAFLNDTADYCSRKASLWIQEDSCPEYMIKAEELLKREKHSVSNYLHSSTEEKLLEKVQHHLLLDNAQLFEKEHSGCHGDDKTEDLERMYRLFYNIRNGLDPISTAFKQHVTSEVTTKNKDKVAVAMQEQAFVRRVIELHGKYYAYVYVTISFKKDNLFHKALKEAFEVFCNKKVGDSLVAELLSTFSDGILGKVGAMRNWVMMPLRKPLTRLYACFLLDDKDLFAGFCKKKLARRLLFDKNSTDDDHERSFLSKLKQQYGAQFTSKMEGMINDLEIASDTQNIYKVDYTNKYDYTSNDIDFNVTIKKNRKLTFLYSMGSCNGTGKFQKKPIELIVSTHQAVVLKDSFSLNVEFTDKMRRIKIPLPPVDEKKNVIEDVDKDRRYTIDASIVRIMKARKVLQYNNLVTACVEQLSRMFKPYFKSIKKRNTDLISREFLEREEGSPNTVGYLA</sequence>
<evidence type="ECO:0000259" key="4">
    <source>
        <dbReference type="PROSITE" id="PS50069"/>
    </source>
</evidence>
<dbReference type="SUPFAM" id="SSF75632">
    <property type="entry name" value="Cullin homology domain"/>
    <property type="match status" value="1"/>
</dbReference>
<dbReference type="SMART" id="SM00182">
    <property type="entry name" value="CULLIN"/>
    <property type="match status" value="1"/>
</dbReference>
<dbReference type="GO" id="GO:0031625">
    <property type="term" value="F:ubiquitin protein ligase binding"/>
    <property type="evidence" value="ECO:0007669"/>
    <property type="project" value="InterPro"/>
</dbReference>
<organism evidence="5 6">
    <name type="scientific">Papaver atlanticum</name>
    <dbReference type="NCBI Taxonomy" id="357466"/>
    <lineage>
        <taxon>Eukaryota</taxon>
        <taxon>Viridiplantae</taxon>
        <taxon>Streptophyta</taxon>
        <taxon>Embryophyta</taxon>
        <taxon>Tracheophyta</taxon>
        <taxon>Spermatophyta</taxon>
        <taxon>Magnoliopsida</taxon>
        <taxon>Ranunculales</taxon>
        <taxon>Papaveraceae</taxon>
        <taxon>Papaveroideae</taxon>
        <taxon>Papaver</taxon>
    </lineage>
</organism>
<dbReference type="SUPFAM" id="SSF74788">
    <property type="entry name" value="Cullin repeat-like"/>
    <property type="match status" value="1"/>
</dbReference>
<proteinExistence type="inferred from homology"/>
<dbReference type="InterPro" id="IPR016158">
    <property type="entry name" value="Cullin_homology"/>
</dbReference>
<evidence type="ECO:0000256" key="2">
    <source>
        <dbReference type="PROSITE-ProRule" id="PRU00330"/>
    </source>
</evidence>
<comment type="similarity">
    <text evidence="1 2 3">Belongs to the cullin family.</text>
</comment>
<dbReference type="InterPro" id="IPR036388">
    <property type="entry name" value="WH-like_DNA-bd_sf"/>
</dbReference>
<dbReference type="AlphaFoldDB" id="A0AAD4RYC1"/>
<evidence type="ECO:0000313" key="6">
    <source>
        <dbReference type="Proteomes" id="UP001202328"/>
    </source>
</evidence>
<dbReference type="InterPro" id="IPR019559">
    <property type="entry name" value="Cullin_neddylation_domain"/>
</dbReference>
<dbReference type="SUPFAM" id="SSF46785">
    <property type="entry name" value="Winged helix' DNA-binding domain"/>
    <property type="match status" value="1"/>
</dbReference>
<dbReference type="Gene3D" id="1.10.10.10">
    <property type="entry name" value="Winged helix-like DNA-binding domain superfamily/Winged helix DNA-binding domain"/>
    <property type="match status" value="1"/>
</dbReference>
<dbReference type="FunFam" id="1.20.1310.10:FF:000001">
    <property type="entry name" value="Cullin 3"/>
    <property type="match status" value="1"/>
</dbReference>
<dbReference type="SMART" id="SM00884">
    <property type="entry name" value="Cullin_Nedd8"/>
    <property type="match status" value="1"/>
</dbReference>
<evidence type="ECO:0000256" key="1">
    <source>
        <dbReference type="ARBA" id="ARBA00006019"/>
    </source>
</evidence>
<dbReference type="InterPro" id="IPR036317">
    <property type="entry name" value="Cullin_homology_sf"/>
</dbReference>
<feature type="domain" description="Cullin family profile" evidence="4">
    <location>
        <begin position="348"/>
        <end position="475"/>
    </location>
</feature>
<dbReference type="InterPro" id="IPR045093">
    <property type="entry name" value="Cullin"/>
</dbReference>
<accession>A0AAD4RYC1</accession>